<dbReference type="SUPFAM" id="SSF48256">
    <property type="entry name" value="Citrate synthase"/>
    <property type="match status" value="1"/>
</dbReference>
<dbReference type="InterPro" id="IPR024176">
    <property type="entry name" value="Citrate_synthase_bac-typ"/>
</dbReference>
<evidence type="ECO:0000313" key="6">
    <source>
        <dbReference type="EMBL" id="SFK98679.1"/>
    </source>
</evidence>
<evidence type="ECO:0000256" key="2">
    <source>
        <dbReference type="ARBA" id="ARBA00022679"/>
    </source>
</evidence>
<dbReference type="InterPro" id="IPR002020">
    <property type="entry name" value="Citrate_synthase"/>
</dbReference>
<dbReference type="EC" id="2.3.3.16" evidence="3"/>
<dbReference type="PRINTS" id="PR00143">
    <property type="entry name" value="CITRTSNTHASE"/>
</dbReference>
<dbReference type="EMBL" id="FOTC01000002">
    <property type="protein sequence ID" value="SFK98679.1"/>
    <property type="molecule type" value="Genomic_DNA"/>
</dbReference>
<dbReference type="Gene3D" id="1.10.580.10">
    <property type="entry name" value="Citrate Synthase, domain 1"/>
    <property type="match status" value="1"/>
</dbReference>
<dbReference type="GO" id="GO:0005975">
    <property type="term" value="P:carbohydrate metabolic process"/>
    <property type="evidence" value="ECO:0007669"/>
    <property type="project" value="TreeGrafter"/>
</dbReference>
<accession>A0A1I4E0E1</accession>
<reference evidence="7" key="1">
    <citation type="submission" date="2016-10" db="EMBL/GenBank/DDBJ databases">
        <authorList>
            <person name="Varghese N."/>
            <person name="Submissions S."/>
        </authorList>
    </citation>
    <scope>NUCLEOTIDE SEQUENCE [LARGE SCALE GENOMIC DNA]</scope>
    <source>
        <strain evidence="7">CGMCC 1.7738</strain>
    </source>
</reference>
<proteinExistence type="inferred from homology"/>
<dbReference type="PANTHER" id="PTHR11739:SF23">
    <property type="entry name" value="CITRATE SYNTHASE 2-RELATED"/>
    <property type="match status" value="1"/>
</dbReference>
<comment type="similarity">
    <text evidence="1 3 5">Belongs to the citrate synthase family.</text>
</comment>
<dbReference type="GO" id="GO:0006099">
    <property type="term" value="P:tricarboxylic acid cycle"/>
    <property type="evidence" value="ECO:0007669"/>
    <property type="project" value="InterPro"/>
</dbReference>
<evidence type="ECO:0000313" key="7">
    <source>
        <dbReference type="Proteomes" id="UP000199607"/>
    </source>
</evidence>
<evidence type="ECO:0000256" key="3">
    <source>
        <dbReference type="PIRNR" id="PIRNR001369"/>
    </source>
</evidence>
<feature type="active site" evidence="4">
    <location>
        <position position="320"/>
    </location>
</feature>
<dbReference type="InterPro" id="IPR016143">
    <property type="entry name" value="Citrate_synth-like_sm_a-sub"/>
</dbReference>
<dbReference type="Pfam" id="PF00285">
    <property type="entry name" value="Citrate_synt"/>
    <property type="match status" value="1"/>
</dbReference>
<comment type="catalytic activity">
    <reaction evidence="3">
        <text>oxaloacetate + acetyl-CoA + H2O = citrate + CoA + H(+)</text>
        <dbReference type="Rhea" id="RHEA:16845"/>
        <dbReference type="ChEBI" id="CHEBI:15377"/>
        <dbReference type="ChEBI" id="CHEBI:15378"/>
        <dbReference type="ChEBI" id="CHEBI:16452"/>
        <dbReference type="ChEBI" id="CHEBI:16947"/>
        <dbReference type="ChEBI" id="CHEBI:57287"/>
        <dbReference type="ChEBI" id="CHEBI:57288"/>
        <dbReference type="EC" id="2.3.3.16"/>
    </reaction>
</comment>
<dbReference type="Gene3D" id="1.10.230.10">
    <property type="entry name" value="Cytochrome P450-Terp, domain 2"/>
    <property type="match status" value="1"/>
</dbReference>
<dbReference type="PROSITE" id="PS00480">
    <property type="entry name" value="CITRATE_SYNTHASE"/>
    <property type="match status" value="1"/>
</dbReference>
<evidence type="ECO:0000256" key="1">
    <source>
        <dbReference type="ARBA" id="ARBA00010566"/>
    </source>
</evidence>
<dbReference type="InterPro" id="IPR036969">
    <property type="entry name" value="Citrate_synthase_sf"/>
</dbReference>
<dbReference type="Proteomes" id="UP000199607">
    <property type="component" value="Unassembled WGS sequence"/>
</dbReference>
<dbReference type="RefSeq" id="WP_089868563.1">
    <property type="nucleotide sequence ID" value="NZ_FOTC01000002.1"/>
</dbReference>
<organism evidence="6 7">
    <name type="scientific">Halogranum rubrum</name>
    <dbReference type="NCBI Taxonomy" id="553466"/>
    <lineage>
        <taxon>Archaea</taxon>
        <taxon>Methanobacteriati</taxon>
        <taxon>Methanobacteriota</taxon>
        <taxon>Stenosarchaea group</taxon>
        <taxon>Halobacteria</taxon>
        <taxon>Halobacteriales</taxon>
        <taxon>Haloferacaceae</taxon>
    </lineage>
</organism>
<dbReference type="NCBIfam" id="NF009005">
    <property type="entry name" value="PRK12350.1"/>
    <property type="match status" value="1"/>
</dbReference>
<dbReference type="STRING" id="553466.SAMN04487950_1767"/>
<evidence type="ECO:0000256" key="5">
    <source>
        <dbReference type="RuleBase" id="RU000441"/>
    </source>
</evidence>
<dbReference type="InterPro" id="IPR016142">
    <property type="entry name" value="Citrate_synth-like_lrg_a-sub"/>
</dbReference>
<gene>
    <name evidence="6" type="ORF">SAMN04487950_1767</name>
</gene>
<protein>
    <recommendedName>
        <fullName evidence="3 5">Citrate synthase</fullName>
        <ecNumber evidence="3">2.3.3.16</ecNumber>
    </recommendedName>
</protein>
<dbReference type="AlphaFoldDB" id="A0A1I4E0E1"/>
<keyword evidence="7" id="KW-1185">Reference proteome</keyword>
<evidence type="ECO:0000256" key="4">
    <source>
        <dbReference type="PIRSR" id="PIRSR001369-1"/>
    </source>
</evidence>
<sequence length="394" mass="42964">MADRELHRGLEGIAVAETRLSSIDGERGELVIGGFPVEGLATRATYEESVFLLLNDRLPTAAELDSFRTELAGYRTLSEEVEQVLRRAARENVDAMDALRMGVAAANLGVDATEPTEPTEAREYAKRLVSVIPTIVATYWRYRSGDAPVEPREDLGHAANYLYMLSGDEPDPAAVRGLETYLNTVVDHGLNASTFVARSITSSESDLVSAVTGAVGSLKGPLHGGAPGPVLEMLLTVYESGDPEGYLQETLDAGERLMGFGHRVYRTRDPRATVLSGAAERFYADAGDEAFFDFVEGFEARAVSRLAEHKPDRPLETNVEFYTAVLLYGVGIPRELFTATFAVSRVGGWVAHCLEQMADNRIVRPLSVYVGDRGRTWTPVDEREATNSPKASTE</sequence>
<feature type="active site" evidence="4">
    <location>
        <position position="262"/>
    </location>
</feature>
<dbReference type="PIRSF" id="PIRSF001369">
    <property type="entry name" value="Citrate_synth"/>
    <property type="match status" value="1"/>
</dbReference>
<keyword evidence="2 3" id="KW-0808">Transferase</keyword>
<name>A0A1I4E0E1_9EURY</name>
<dbReference type="GO" id="GO:0005829">
    <property type="term" value="C:cytosol"/>
    <property type="evidence" value="ECO:0007669"/>
    <property type="project" value="TreeGrafter"/>
</dbReference>
<dbReference type="InterPro" id="IPR019810">
    <property type="entry name" value="Citrate_synthase_AS"/>
</dbReference>
<dbReference type="PANTHER" id="PTHR11739">
    <property type="entry name" value="CITRATE SYNTHASE"/>
    <property type="match status" value="1"/>
</dbReference>
<dbReference type="GO" id="GO:0036440">
    <property type="term" value="F:citrate synthase activity"/>
    <property type="evidence" value="ECO:0007669"/>
    <property type="project" value="UniProtKB-EC"/>
</dbReference>